<evidence type="ECO:0000313" key="4">
    <source>
        <dbReference type="Proteomes" id="UP000030752"/>
    </source>
</evidence>
<proteinExistence type="inferred from homology"/>
<reference evidence="3 4" key="1">
    <citation type="submission" date="2013-03" db="EMBL/GenBank/DDBJ databases">
        <title>The Genome Sequence of Phialophora europaea CBS 101466.</title>
        <authorList>
            <consortium name="The Broad Institute Genomics Platform"/>
            <person name="Cuomo C."/>
            <person name="de Hoog S."/>
            <person name="Gorbushina A."/>
            <person name="Walker B."/>
            <person name="Young S.K."/>
            <person name="Zeng Q."/>
            <person name="Gargeya S."/>
            <person name="Fitzgerald M."/>
            <person name="Haas B."/>
            <person name="Abouelleil A."/>
            <person name="Allen A.W."/>
            <person name="Alvarado L."/>
            <person name="Arachchi H.M."/>
            <person name="Berlin A.M."/>
            <person name="Chapman S.B."/>
            <person name="Gainer-Dewar J."/>
            <person name="Goldberg J."/>
            <person name="Griggs A."/>
            <person name="Gujja S."/>
            <person name="Hansen M."/>
            <person name="Howarth C."/>
            <person name="Imamovic A."/>
            <person name="Ireland A."/>
            <person name="Larimer J."/>
            <person name="McCowan C."/>
            <person name="Murphy C."/>
            <person name="Pearson M."/>
            <person name="Poon T.W."/>
            <person name="Priest M."/>
            <person name="Roberts A."/>
            <person name="Saif S."/>
            <person name="Shea T."/>
            <person name="Sisk P."/>
            <person name="Sykes S."/>
            <person name="Wortman J."/>
            <person name="Nusbaum C."/>
            <person name="Birren B."/>
        </authorList>
    </citation>
    <scope>NUCLEOTIDE SEQUENCE [LARGE SCALE GENOMIC DNA]</scope>
    <source>
        <strain evidence="3 4">CBS 101466</strain>
    </source>
</reference>
<organism evidence="3 4">
    <name type="scientific">Cyphellophora europaea (strain CBS 101466)</name>
    <name type="common">Phialophora europaea</name>
    <dbReference type="NCBI Taxonomy" id="1220924"/>
    <lineage>
        <taxon>Eukaryota</taxon>
        <taxon>Fungi</taxon>
        <taxon>Dikarya</taxon>
        <taxon>Ascomycota</taxon>
        <taxon>Pezizomycotina</taxon>
        <taxon>Eurotiomycetes</taxon>
        <taxon>Chaetothyriomycetidae</taxon>
        <taxon>Chaetothyriales</taxon>
        <taxon>Cyphellophoraceae</taxon>
        <taxon>Cyphellophora</taxon>
    </lineage>
</organism>
<gene>
    <name evidence="3" type="ORF">HMPREF1541_10365</name>
</gene>
<dbReference type="InterPro" id="IPR002347">
    <property type="entry name" value="SDR_fam"/>
</dbReference>
<dbReference type="PANTHER" id="PTHR43157">
    <property type="entry name" value="PHOSPHATIDYLINOSITOL-GLYCAN BIOSYNTHESIS CLASS F PROTEIN-RELATED"/>
    <property type="match status" value="1"/>
</dbReference>
<comment type="similarity">
    <text evidence="1">Belongs to the short-chain dehydrogenases/reductases (SDR) family.</text>
</comment>
<name>W2S7T5_CYPE1</name>
<dbReference type="Pfam" id="PF00106">
    <property type="entry name" value="adh_short"/>
    <property type="match status" value="1"/>
</dbReference>
<dbReference type="STRING" id="1220924.W2S7T5"/>
<evidence type="ECO:0000313" key="3">
    <source>
        <dbReference type="EMBL" id="ETN44695.1"/>
    </source>
</evidence>
<dbReference type="InParanoid" id="W2S7T5"/>
<sequence>MPGDLSPSLVIRTLRDQLFKNAPTPTQSFEGQTVIITGSNTGLGLEAAKHVVRLGCSKLIIAVRSVDKGETAKRAVTAATSCNPSTVEVWPLDLADYDSVKAFAARAHRELQRLDALIENAGVANFEWSWAMDNELMLTVNVVSTFLLAFLLLPKLRDTATRFQTTAHLTVVSSDGHFLVDFPEKDAPEGIFNALNDKSKTRTQDRYPVTKLMEVFVVRELAARQEQRAAAVGKPDVVINCVNPGFCKSELTRDIDGIAVSIGKFLLARTSEAGSRTLVHGAAGGPETHGQYMNLGKVIPPATVVVGKGGKETQEKLYAELVEKLEAIVPGVTQGYVKGGS</sequence>
<dbReference type="GeneID" id="19977704"/>
<dbReference type="SUPFAM" id="SSF51735">
    <property type="entry name" value="NAD(P)-binding Rossmann-fold domains"/>
    <property type="match status" value="1"/>
</dbReference>
<dbReference type="InterPro" id="IPR036291">
    <property type="entry name" value="NAD(P)-bd_dom_sf"/>
</dbReference>
<dbReference type="eggNOG" id="KOG1208">
    <property type="taxonomic scope" value="Eukaryota"/>
</dbReference>
<dbReference type="PANTHER" id="PTHR43157:SF31">
    <property type="entry name" value="PHOSPHATIDYLINOSITOL-GLYCAN BIOSYNTHESIS CLASS F PROTEIN"/>
    <property type="match status" value="1"/>
</dbReference>
<dbReference type="RefSeq" id="XP_008713258.1">
    <property type="nucleotide sequence ID" value="XM_008715036.1"/>
</dbReference>
<evidence type="ECO:0000256" key="2">
    <source>
        <dbReference type="ARBA" id="ARBA00023002"/>
    </source>
</evidence>
<dbReference type="HOGENOM" id="CLU_010194_44_4_1"/>
<dbReference type="PRINTS" id="PR00081">
    <property type="entry name" value="GDHRDH"/>
</dbReference>
<dbReference type="Proteomes" id="UP000030752">
    <property type="component" value="Unassembled WGS sequence"/>
</dbReference>
<evidence type="ECO:0000256" key="1">
    <source>
        <dbReference type="ARBA" id="ARBA00006484"/>
    </source>
</evidence>
<dbReference type="GO" id="GO:0016491">
    <property type="term" value="F:oxidoreductase activity"/>
    <property type="evidence" value="ECO:0007669"/>
    <property type="project" value="UniProtKB-KW"/>
</dbReference>
<accession>W2S7T5</accession>
<dbReference type="Gene3D" id="3.40.50.720">
    <property type="entry name" value="NAD(P)-binding Rossmann-like Domain"/>
    <property type="match status" value="1"/>
</dbReference>
<keyword evidence="4" id="KW-1185">Reference proteome</keyword>
<dbReference type="EMBL" id="KB822714">
    <property type="protein sequence ID" value="ETN44695.1"/>
    <property type="molecule type" value="Genomic_DNA"/>
</dbReference>
<dbReference type="VEuPathDB" id="FungiDB:HMPREF1541_10365"/>
<protein>
    <submittedName>
        <fullName evidence="3">Uncharacterized protein</fullName>
    </submittedName>
</protein>
<dbReference type="OrthoDB" id="542013at2759"/>
<keyword evidence="2" id="KW-0560">Oxidoreductase</keyword>
<dbReference type="AlphaFoldDB" id="W2S7T5"/>